<dbReference type="AlphaFoldDB" id="A0ABD3IU86"/>
<dbReference type="GO" id="GO:0016020">
    <property type="term" value="C:membrane"/>
    <property type="evidence" value="ECO:0007669"/>
    <property type="project" value="UniProtKB-SubCell"/>
</dbReference>
<dbReference type="EMBL" id="JBJKBG010000011">
    <property type="protein sequence ID" value="KAL3717699.1"/>
    <property type="molecule type" value="Genomic_DNA"/>
</dbReference>
<proteinExistence type="predicted"/>
<feature type="transmembrane region" description="Helical" evidence="1">
    <location>
        <begin position="60"/>
        <end position="84"/>
    </location>
</feature>
<keyword evidence="1" id="KW-0472">Membrane</keyword>
<comment type="caution">
    <text evidence="2">The sequence shown here is derived from an EMBL/GenBank/DDBJ whole genome shotgun (WGS) entry which is preliminary data.</text>
</comment>
<organism evidence="2 3">
    <name type="scientific">Eucalyptus globulus</name>
    <name type="common">Tasmanian blue gum</name>
    <dbReference type="NCBI Taxonomy" id="34317"/>
    <lineage>
        <taxon>Eukaryota</taxon>
        <taxon>Viridiplantae</taxon>
        <taxon>Streptophyta</taxon>
        <taxon>Embryophyta</taxon>
        <taxon>Tracheophyta</taxon>
        <taxon>Spermatophyta</taxon>
        <taxon>Magnoliopsida</taxon>
        <taxon>eudicotyledons</taxon>
        <taxon>Gunneridae</taxon>
        <taxon>Pentapetalae</taxon>
        <taxon>rosids</taxon>
        <taxon>malvids</taxon>
        <taxon>Myrtales</taxon>
        <taxon>Myrtaceae</taxon>
        <taxon>Myrtoideae</taxon>
        <taxon>Eucalypteae</taxon>
        <taxon>Eucalyptus</taxon>
    </lineage>
</organism>
<accession>A0ABD3IU86</accession>
<evidence type="ECO:0000313" key="2">
    <source>
        <dbReference type="EMBL" id="KAL3717699.1"/>
    </source>
</evidence>
<keyword evidence="1" id="KW-1133">Transmembrane helix</keyword>
<evidence type="ECO:0000256" key="1">
    <source>
        <dbReference type="SAM" id="Phobius"/>
    </source>
</evidence>
<dbReference type="PANTHER" id="PTHR33162">
    <property type="entry name" value="SEC-INDEPENDENT PROTEIN TRANSLOCASE PROTEIN TATA, CHLOROPLASTIC"/>
    <property type="match status" value="1"/>
</dbReference>
<keyword evidence="3" id="KW-1185">Reference proteome</keyword>
<keyword evidence="1" id="KW-0812">Transmembrane</keyword>
<name>A0ABD3IU86_EUCGL</name>
<dbReference type="Proteomes" id="UP001634007">
    <property type="component" value="Unassembled WGS sequence"/>
</dbReference>
<reference evidence="2 3" key="1">
    <citation type="submission" date="2024-11" db="EMBL/GenBank/DDBJ databases">
        <title>Chromosome-level genome assembly of Eucalyptus globulus Labill. provides insights into its genome evolution.</title>
        <authorList>
            <person name="Li X."/>
        </authorList>
    </citation>
    <scope>NUCLEOTIDE SEQUENCE [LARGE SCALE GENOMIC DNA]</scope>
    <source>
        <strain evidence="2">CL2024</strain>
        <tissue evidence="2">Fresh tender leaves</tissue>
    </source>
</reference>
<dbReference type="PANTHER" id="PTHR33162:SF1">
    <property type="entry name" value="SEC-INDEPENDENT PROTEIN TRANSLOCASE PROTEIN TATA, CHLOROPLASTIC"/>
    <property type="match status" value="1"/>
</dbReference>
<sequence length="110" mass="12332">MHALEDQGMTLLFSSSSSTFLFNPSSLARSIKSANLRCHGSNSLVFSLGRRRNQRVKRGLTCNALFNLGVPELVVFAGIAALVFEPKKLLEARERIRKEKRNEKNSKKLV</sequence>
<gene>
    <name evidence="2" type="ORF">ACJRO7_009179</name>
</gene>
<evidence type="ECO:0000313" key="3">
    <source>
        <dbReference type="Proteomes" id="UP001634007"/>
    </source>
</evidence>
<protein>
    <submittedName>
        <fullName evidence="2">Uncharacterized protein</fullName>
    </submittedName>
</protein>
<dbReference type="GO" id="GO:0015031">
    <property type="term" value="P:protein transport"/>
    <property type="evidence" value="ECO:0007669"/>
    <property type="project" value="UniProtKB-KW"/>
</dbReference>